<proteinExistence type="predicted"/>
<dbReference type="EMBL" id="CM007383">
    <property type="protein sequence ID" value="ONK76415.1"/>
    <property type="molecule type" value="Genomic_DNA"/>
</dbReference>
<sequence length="203" mass="21986">MPLARAQPTHYDIRSVMSPRYLRPPRAVAAVGLGWGRWSSCPAAAMVSPPSPTITTGSASPSPRITRPPTPCFDVCHAELASAPPTPDQPPLRHAASSCRDSLSPPSCLLDDRQPYIRPPLPSLRGNLVLSTNLIHLSLSLCDYSGVLLLFSGLRPRGLTPDLIGDLEQRALMGSKEIKQSLFRNAGYWGEMLVKRISELGVD</sequence>
<dbReference type="AlphaFoldDB" id="A0A5P1FDE4"/>
<name>A0A5P1FDE4_ASPOF</name>
<organism evidence="1 2">
    <name type="scientific">Asparagus officinalis</name>
    <name type="common">Garden asparagus</name>
    <dbReference type="NCBI Taxonomy" id="4686"/>
    <lineage>
        <taxon>Eukaryota</taxon>
        <taxon>Viridiplantae</taxon>
        <taxon>Streptophyta</taxon>
        <taxon>Embryophyta</taxon>
        <taxon>Tracheophyta</taxon>
        <taxon>Spermatophyta</taxon>
        <taxon>Magnoliopsida</taxon>
        <taxon>Liliopsida</taxon>
        <taxon>Asparagales</taxon>
        <taxon>Asparagaceae</taxon>
        <taxon>Asparagoideae</taxon>
        <taxon>Asparagus</taxon>
    </lineage>
</organism>
<evidence type="ECO:0000313" key="2">
    <source>
        <dbReference type="Proteomes" id="UP000243459"/>
    </source>
</evidence>
<keyword evidence="2" id="KW-1185">Reference proteome</keyword>
<dbReference type="Proteomes" id="UP000243459">
    <property type="component" value="Chromosome 3"/>
</dbReference>
<dbReference type="Gramene" id="ONK76415">
    <property type="protein sequence ID" value="ONK76415"/>
    <property type="gene ID" value="A4U43_C03F27570"/>
</dbReference>
<protein>
    <submittedName>
        <fullName evidence="1">Uncharacterized protein</fullName>
    </submittedName>
</protein>
<gene>
    <name evidence="1" type="ORF">A4U43_C03F27570</name>
</gene>
<reference evidence="2" key="1">
    <citation type="journal article" date="2017" name="Nat. Commun.">
        <title>The asparagus genome sheds light on the origin and evolution of a young Y chromosome.</title>
        <authorList>
            <person name="Harkess A."/>
            <person name="Zhou J."/>
            <person name="Xu C."/>
            <person name="Bowers J.E."/>
            <person name="Van der Hulst R."/>
            <person name="Ayyampalayam S."/>
            <person name="Mercati F."/>
            <person name="Riccardi P."/>
            <person name="McKain M.R."/>
            <person name="Kakrana A."/>
            <person name="Tang H."/>
            <person name="Ray J."/>
            <person name="Groenendijk J."/>
            <person name="Arikit S."/>
            <person name="Mathioni S.M."/>
            <person name="Nakano M."/>
            <person name="Shan H."/>
            <person name="Telgmann-Rauber A."/>
            <person name="Kanno A."/>
            <person name="Yue Z."/>
            <person name="Chen H."/>
            <person name="Li W."/>
            <person name="Chen Y."/>
            <person name="Xu X."/>
            <person name="Zhang Y."/>
            <person name="Luo S."/>
            <person name="Chen H."/>
            <person name="Gao J."/>
            <person name="Mao Z."/>
            <person name="Pires J.C."/>
            <person name="Luo M."/>
            <person name="Kudrna D."/>
            <person name="Wing R.A."/>
            <person name="Meyers B.C."/>
            <person name="Yi K."/>
            <person name="Kong H."/>
            <person name="Lavrijsen P."/>
            <person name="Sunseri F."/>
            <person name="Falavigna A."/>
            <person name="Ye Y."/>
            <person name="Leebens-Mack J.H."/>
            <person name="Chen G."/>
        </authorList>
    </citation>
    <scope>NUCLEOTIDE SEQUENCE [LARGE SCALE GENOMIC DNA]</scope>
    <source>
        <strain evidence="2">cv. DH0086</strain>
    </source>
</reference>
<evidence type="ECO:0000313" key="1">
    <source>
        <dbReference type="EMBL" id="ONK76415.1"/>
    </source>
</evidence>
<accession>A0A5P1FDE4</accession>